<proteinExistence type="predicted"/>
<protein>
    <recommendedName>
        <fullName evidence="1">CorA-like transporter domain-containing protein</fullName>
    </recommendedName>
</protein>
<comment type="caution">
    <text evidence="2">The sequence shown here is derived from an EMBL/GenBank/DDBJ whole genome shotgun (WGS) entry which is preliminary data.</text>
</comment>
<dbReference type="InterPro" id="IPR058257">
    <property type="entry name" value="CorA-like_dom"/>
</dbReference>
<dbReference type="GeneID" id="98178110"/>
<evidence type="ECO:0000313" key="3">
    <source>
        <dbReference type="Proteomes" id="UP001628179"/>
    </source>
</evidence>
<organism evidence="2 3">
    <name type="scientific">Madurella fahalii</name>
    <dbReference type="NCBI Taxonomy" id="1157608"/>
    <lineage>
        <taxon>Eukaryota</taxon>
        <taxon>Fungi</taxon>
        <taxon>Dikarya</taxon>
        <taxon>Ascomycota</taxon>
        <taxon>Pezizomycotina</taxon>
        <taxon>Sordariomycetes</taxon>
        <taxon>Sordariomycetidae</taxon>
        <taxon>Sordariales</taxon>
        <taxon>Sordariales incertae sedis</taxon>
        <taxon>Madurella</taxon>
    </lineage>
</organism>
<evidence type="ECO:0000259" key="1">
    <source>
        <dbReference type="Pfam" id="PF26616"/>
    </source>
</evidence>
<reference evidence="2 3" key="1">
    <citation type="submission" date="2024-09" db="EMBL/GenBank/DDBJ databases">
        <title>Itraconazole resistance in Madurella fahalii resulting from another homologue of gene encoding cytochrome P450 14-alpha sterol demethylase (CYP51).</title>
        <authorList>
            <person name="Yoshioka I."/>
            <person name="Fahal A.H."/>
            <person name="Kaneko S."/>
            <person name="Yaguchi T."/>
        </authorList>
    </citation>
    <scope>NUCLEOTIDE SEQUENCE [LARGE SCALE GENOMIC DNA]</scope>
    <source>
        <strain evidence="2 3">IFM 68171</strain>
    </source>
</reference>
<feature type="domain" description="CorA-like transporter" evidence="1">
    <location>
        <begin position="19"/>
        <end position="155"/>
    </location>
</feature>
<sequence length="168" mass="18628">MAGMCEAGTGGFASGWQAIDQKASGLFVDDSAMCKLEIFQLLSQPPSFRSQQTRCSQTEPQHLSITESRIVSTLDGLDEELKVLWSEGTSTVVLVHRANSWSRMKITLDMFKILCSKSGVDPSFATCIMGMGRKRSPNDEHFINSYSQIYYQQRSGTSKPPPVESFSE</sequence>
<dbReference type="RefSeq" id="XP_070918888.1">
    <property type="nucleotide sequence ID" value="XM_071062787.1"/>
</dbReference>
<keyword evidence="3" id="KW-1185">Reference proteome</keyword>
<accession>A0ABQ0GHE4</accession>
<evidence type="ECO:0000313" key="2">
    <source>
        <dbReference type="EMBL" id="GAB1317157.1"/>
    </source>
</evidence>
<name>A0ABQ0GHE4_9PEZI</name>
<gene>
    <name evidence="2" type="ORF">MFIFM68171_07367</name>
</gene>
<dbReference type="Pfam" id="PF26616">
    <property type="entry name" value="CorA-like"/>
    <property type="match status" value="1"/>
</dbReference>
<dbReference type="EMBL" id="BAAFSV010000004">
    <property type="protein sequence ID" value="GAB1317157.1"/>
    <property type="molecule type" value="Genomic_DNA"/>
</dbReference>
<dbReference type="Proteomes" id="UP001628179">
    <property type="component" value="Unassembled WGS sequence"/>
</dbReference>